<dbReference type="FunCoup" id="A0A540VNG7">
    <property type="interactions" value="492"/>
</dbReference>
<dbReference type="Proteomes" id="UP000317371">
    <property type="component" value="Unassembled WGS sequence"/>
</dbReference>
<organism evidence="8 9">
    <name type="scientific">Litorilinea aerophila</name>
    <dbReference type="NCBI Taxonomy" id="1204385"/>
    <lineage>
        <taxon>Bacteria</taxon>
        <taxon>Bacillati</taxon>
        <taxon>Chloroflexota</taxon>
        <taxon>Caldilineae</taxon>
        <taxon>Caldilineales</taxon>
        <taxon>Caldilineaceae</taxon>
        <taxon>Litorilinea</taxon>
    </lineage>
</organism>
<protein>
    <recommendedName>
        <fullName evidence="6">NAD kinase</fullName>
        <ecNumber evidence="6">2.7.1.23</ecNumber>
    </recommendedName>
    <alternativeName>
        <fullName evidence="6">ATP-dependent NAD kinase</fullName>
    </alternativeName>
</protein>
<dbReference type="InterPro" id="IPR002504">
    <property type="entry name" value="NADK"/>
</dbReference>
<dbReference type="AlphaFoldDB" id="A0A540VNG7"/>
<dbReference type="GO" id="GO:0019674">
    <property type="term" value="P:NAD+ metabolic process"/>
    <property type="evidence" value="ECO:0007669"/>
    <property type="project" value="InterPro"/>
</dbReference>
<dbReference type="EMBL" id="VIGC01000002">
    <property type="protein sequence ID" value="TQE97693.1"/>
    <property type="molecule type" value="Genomic_DNA"/>
</dbReference>
<evidence type="ECO:0000256" key="6">
    <source>
        <dbReference type="HAMAP-Rule" id="MF_00361"/>
    </source>
</evidence>
<evidence type="ECO:0000256" key="7">
    <source>
        <dbReference type="SAM" id="MobiDB-lite"/>
    </source>
</evidence>
<dbReference type="GO" id="GO:0051287">
    <property type="term" value="F:NAD binding"/>
    <property type="evidence" value="ECO:0007669"/>
    <property type="project" value="UniProtKB-ARBA"/>
</dbReference>
<evidence type="ECO:0000313" key="9">
    <source>
        <dbReference type="Proteomes" id="UP000317371"/>
    </source>
</evidence>
<dbReference type="GO" id="GO:0005737">
    <property type="term" value="C:cytoplasm"/>
    <property type="evidence" value="ECO:0007669"/>
    <property type="project" value="UniProtKB-SubCell"/>
</dbReference>
<evidence type="ECO:0000313" key="8">
    <source>
        <dbReference type="EMBL" id="TQE97693.1"/>
    </source>
</evidence>
<accession>A0A540VNG7</accession>
<dbReference type="InterPro" id="IPR017437">
    <property type="entry name" value="ATP-NAD_kinase_PpnK-typ_C"/>
</dbReference>
<evidence type="ECO:0000256" key="5">
    <source>
        <dbReference type="ARBA" id="ARBA00047925"/>
    </source>
</evidence>
<dbReference type="PANTHER" id="PTHR20275">
    <property type="entry name" value="NAD KINASE"/>
    <property type="match status" value="1"/>
</dbReference>
<feature type="binding site" evidence="6">
    <location>
        <begin position="180"/>
        <end position="181"/>
    </location>
    <ligand>
        <name>NAD(+)</name>
        <dbReference type="ChEBI" id="CHEBI:57540"/>
    </ligand>
</feature>
<proteinExistence type="inferred from homology"/>
<dbReference type="GO" id="GO:0046872">
    <property type="term" value="F:metal ion binding"/>
    <property type="evidence" value="ECO:0007669"/>
    <property type="project" value="UniProtKB-UniRule"/>
</dbReference>
<dbReference type="Gene3D" id="2.60.200.30">
    <property type="entry name" value="Probable inorganic polyphosphate/atp-NAD kinase, domain 2"/>
    <property type="match status" value="1"/>
</dbReference>
<dbReference type="InterPro" id="IPR016064">
    <property type="entry name" value="NAD/diacylglycerol_kinase_sf"/>
</dbReference>
<evidence type="ECO:0000256" key="2">
    <source>
        <dbReference type="ARBA" id="ARBA00022777"/>
    </source>
</evidence>
<feature type="binding site" evidence="6">
    <location>
        <position position="105"/>
    </location>
    <ligand>
        <name>NAD(+)</name>
        <dbReference type="ChEBI" id="CHEBI:57540"/>
    </ligand>
</feature>
<evidence type="ECO:0000256" key="3">
    <source>
        <dbReference type="ARBA" id="ARBA00022857"/>
    </source>
</evidence>
<keyword evidence="6" id="KW-0547">Nucleotide-binding</keyword>
<dbReference type="OrthoDB" id="9774737at2"/>
<keyword evidence="4 6" id="KW-0520">NAD</keyword>
<gene>
    <name evidence="6" type="primary">nadK</name>
    <name evidence="8" type="ORF">FKZ61_02145</name>
</gene>
<feature type="binding site" evidence="6">
    <location>
        <position position="191"/>
    </location>
    <ligand>
        <name>NAD(+)</name>
        <dbReference type="ChEBI" id="CHEBI:57540"/>
    </ligand>
</feature>
<name>A0A540VNG7_9CHLR</name>
<dbReference type="GO" id="GO:0005524">
    <property type="term" value="F:ATP binding"/>
    <property type="evidence" value="ECO:0007669"/>
    <property type="project" value="UniProtKB-KW"/>
</dbReference>
<reference evidence="8 9" key="1">
    <citation type="submission" date="2019-06" db="EMBL/GenBank/DDBJ databases">
        <title>Genome sequence of Litorilinea aerophila BAA-2444.</title>
        <authorList>
            <person name="Maclea K.S."/>
            <person name="Maurais E.G."/>
            <person name="Iannazzi L.C."/>
        </authorList>
    </citation>
    <scope>NUCLEOTIDE SEQUENCE [LARGE SCALE GENOMIC DNA]</scope>
    <source>
        <strain evidence="8 9">ATCC BAA-2444</strain>
    </source>
</reference>
<dbReference type="Pfam" id="PF20143">
    <property type="entry name" value="NAD_kinase_C"/>
    <property type="match status" value="1"/>
</dbReference>
<feature type="binding site" evidence="6">
    <location>
        <position position="210"/>
    </location>
    <ligand>
        <name>NAD(+)</name>
        <dbReference type="ChEBI" id="CHEBI:57540"/>
    </ligand>
</feature>
<keyword evidence="9" id="KW-1185">Reference proteome</keyword>
<comment type="caution">
    <text evidence="6">Lacks conserved residue(s) required for the propagation of feature annotation.</text>
</comment>
<feature type="binding site" evidence="6">
    <location>
        <begin position="100"/>
        <end position="101"/>
    </location>
    <ligand>
        <name>NAD(+)</name>
        <dbReference type="ChEBI" id="CHEBI:57540"/>
    </ligand>
</feature>
<dbReference type="GO" id="GO:0003951">
    <property type="term" value="F:NAD+ kinase activity"/>
    <property type="evidence" value="ECO:0007669"/>
    <property type="project" value="UniProtKB-UniRule"/>
</dbReference>
<evidence type="ECO:0000256" key="1">
    <source>
        <dbReference type="ARBA" id="ARBA00022679"/>
    </source>
</evidence>
<dbReference type="Gene3D" id="3.40.50.10330">
    <property type="entry name" value="Probable inorganic polyphosphate/atp-NAD kinase, domain 1"/>
    <property type="match status" value="1"/>
</dbReference>
<comment type="cofactor">
    <cofactor evidence="6">
        <name>a divalent metal cation</name>
        <dbReference type="ChEBI" id="CHEBI:60240"/>
    </cofactor>
</comment>
<sequence>MARRIHSISEKSTKVTNMNQHRPDTSLADAMPQRLGDQGFHRVGILHHPKKPESIQLGQQIAAFLRAHGLEEIWFESAWESEAVLEHLPNVDLLITLGGDGTLLRAARLGARHNVPMLGVKMGRLGFLAEIFPDDWQAPLTRMLQGSYWVEQRLMVRVRLERSPAEGAPRASLCEYDALNDVVLSRGGLARVVRISVQLDGGYLTTYTCDGLIVSTATGSTGYALAVGGPILPPELRNILVIPIAPHLSMDRAVVLSEGTEIRMRAYSDHEAMLTVDGQFVVEVREGDEIMVTGSPHLARFIRMRDRSYFYRTLMNKLRGPSTQEGE</sequence>
<dbReference type="InParanoid" id="A0A540VNG7"/>
<keyword evidence="1 6" id="KW-0808">Transferase</keyword>
<keyword evidence="3 6" id="KW-0521">NADP</keyword>
<keyword evidence="6" id="KW-0963">Cytoplasm</keyword>
<comment type="function">
    <text evidence="6">Involved in the regulation of the intracellular balance of NAD and NADP, and is a key enzyme in the biosynthesis of NADP. Catalyzes specifically the phosphorylation on 2'-hydroxyl of the adenosine moiety of NAD to yield NADP.</text>
</comment>
<feature type="region of interest" description="Disordered" evidence="7">
    <location>
        <begin position="1"/>
        <end position="25"/>
    </location>
</feature>
<dbReference type="EC" id="2.7.1.23" evidence="6"/>
<keyword evidence="2 6" id="KW-0418">Kinase</keyword>
<feature type="binding site" evidence="6">
    <location>
        <position position="279"/>
    </location>
    <ligand>
        <name>NAD(+)</name>
        <dbReference type="ChEBI" id="CHEBI:57540"/>
    </ligand>
</feature>
<comment type="catalytic activity">
    <reaction evidence="5 6">
        <text>NAD(+) + ATP = ADP + NADP(+) + H(+)</text>
        <dbReference type="Rhea" id="RHEA:18629"/>
        <dbReference type="ChEBI" id="CHEBI:15378"/>
        <dbReference type="ChEBI" id="CHEBI:30616"/>
        <dbReference type="ChEBI" id="CHEBI:57540"/>
        <dbReference type="ChEBI" id="CHEBI:58349"/>
        <dbReference type="ChEBI" id="CHEBI:456216"/>
        <dbReference type="EC" id="2.7.1.23"/>
    </reaction>
</comment>
<dbReference type="HAMAP" id="MF_00361">
    <property type="entry name" value="NAD_kinase"/>
    <property type="match status" value="1"/>
</dbReference>
<feature type="active site" description="Proton acceptor" evidence="6">
    <location>
        <position position="100"/>
    </location>
</feature>
<keyword evidence="6" id="KW-0067">ATP-binding</keyword>
<dbReference type="Pfam" id="PF01513">
    <property type="entry name" value="NAD_kinase"/>
    <property type="match status" value="1"/>
</dbReference>
<comment type="subcellular location">
    <subcellularLocation>
        <location evidence="6">Cytoplasm</location>
    </subcellularLocation>
</comment>
<comment type="caution">
    <text evidence="8">The sequence shown here is derived from an EMBL/GenBank/DDBJ whole genome shotgun (WGS) entry which is preliminary data.</text>
</comment>
<dbReference type="InterPro" id="IPR017438">
    <property type="entry name" value="ATP-NAD_kinase_N"/>
</dbReference>
<dbReference type="PANTHER" id="PTHR20275:SF0">
    <property type="entry name" value="NAD KINASE"/>
    <property type="match status" value="1"/>
</dbReference>
<evidence type="ECO:0000256" key="4">
    <source>
        <dbReference type="ARBA" id="ARBA00023027"/>
    </source>
</evidence>
<feature type="binding site" evidence="6">
    <location>
        <position position="245"/>
    </location>
    <ligand>
        <name>NAD(+)</name>
        <dbReference type="ChEBI" id="CHEBI:57540"/>
    </ligand>
</feature>
<dbReference type="GO" id="GO:0006741">
    <property type="term" value="P:NADP+ biosynthetic process"/>
    <property type="evidence" value="ECO:0007669"/>
    <property type="project" value="UniProtKB-UniRule"/>
</dbReference>
<comment type="similarity">
    <text evidence="6">Belongs to the NAD kinase family.</text>
</comment>
<dbReference type="SUPFAM" id="SSF111331">
    <property type="entry name" value="NAD kinase/diacylglycerol kinase-like"/>
    <property type="match status" value="1"/>
</dbReference>